<dbReference type="EMBL" id="CP001087">
    <property type="protein sequence ID" value="ACN17101.1"/>
    <property type="molecule type" value="Genomic_DNA"/>
</dbReference>
<evidence type="ECO:0000313" key="2">
    <source>
        <dbReference type="Proteomes" id="UP000000442"/>
    </source>
</evidence>
<dbReference type="Proteomes" id="UP000000442">
    <property type="component" value="Chromosome"/>
</dbReference>
<dbReference type="AlphaFoldDB" id="C0QC84"/>
<dbReference type="Pfam" id="PF14236">
    <property type="entry name" value="DruA"/>
    <property type="match status" value="1"/>
</dbReference>
<protein>
    <submittedName>
        <fullName evidence="1">Uncharacterized protein</fullName>
    </submittedName>
</protein>
<name>C0QC84_DESAH</name>
<sequence>MSEKKDPDLIYNGNPVAPEDTKQIQEKISITPRTAPQPILNCKLKDLSEVDLEIVADNQSTQLWNEYVERYHYLGYQKPLGRSIRYFIQSEQNILGCILISGAAHSMAARDSWIGWTPGQSLKNMAWVVNNSRFLIFPWVEVRYLASHVLGKITRNVGHNWKTRWGYTPALIEAFVDPVLYEGICYQASNWECLGMTTDKGLAGISKTDRTTPKKIYVKPLTKNFRAILCTDHLDADPMDTESIDMKRS</sequence>
<dbReference type="OrthoDB" id="6139076at2"/>
<proteinExistence type="predicted"/>
<gene>
    <name evidence="1" type="ordered locus">HRM2_40430</name>
</gene>
<dbReference type="HOGENOM" id="CLU_097462_0_0_7"/>
<dbReference type="KEGG" id="dat:HRM2_40430"/>
<reference evidence="1 2" key="1">
    <citation type="journal article" date="2009" name="Environ. Microbiol.">
        <title>Genome sequence of Desulfobacterium autotrophicum HRM2, a marine sulfate reducer oxidizing organic carbon completely to carbon dioxide.</title>
        <authorList>
            <person name="Strittmatter A.W."/>
            <person name="Liesegang H."/>
            <person name="Rabus R."/>
            <person name="Decker I."/>
            <person name="Amann J."/>
            <person name="Andres S."/>
            <person name="Henne A."/>
            <person name="Fricke W.F."/>
            <person name="Martinez-Arias R."/>
            <person name="Bartels D."/>
            <person name="Goesmann A."/>
            <person name="Krause L."/>
            <person name="Puehler A."/>
            <person name="Klenk H.P."/>
            <person name="Richter M."/>
            <person name="Schuler M."/>
            <person name="Gloeckner F.O."/>
            <person name="Meyerdierks A."/>
            <person name="Gottschalk G."/>
            <person name="Amann R."/>
        </authorList>
    </citation>
    <scope>NUCLEOTIDE SEQUENCE [LARGE SCALE GENOMIC DNA]</scope>
    <source>
        <strain evidence="2">ATCC 43914 / DSM 3382 / HRM2</strain>
    </source>
</reference>
<dbReference type="STRING" id="177437.HRM2_40430"/>
<dbReference type="InterPro" id="IPR025639">
    <property type="entry name" value="DruA"/>
</dbReference>
<dbReference type="RefSeq" id="WP_015905835.1">
    <property type="nucleotide sequence ID" value="NC_012108.1"/>
</dbReference>
<accession>C0QC84</accession>
<dbReference type="eggNOG" id="ENOG502ZZMJ">
    <property type="taxonomic scope" value="Bacteria"/>
</dbReference>
<evidence type="ECO:0000313" key="1">
    <source>
        <dbReference type="EMBL" id="ACN17101.1"/>
    </source>
</evidence>
<organism evidence="1 2">
    <name type="scientific">Desulforapulum autotrophicum (strain ATCC 43914 / DSM 3382 / VKM B-1955 / HRM2)</name>
    <name type="common">Desulfobacterium autotrophicum</name>
    <dbReference type="NCBI Taxonomy" id="177437"/>
    <lineage>
        <taxon>Bacteria</taxon>
        <taxon>Pseudomonadati</taxon>
        <taxon>Thermodesulfobacteriota</taxon>
        <taxon>Desulfobacteria</taxon>
        <taxon>Desulfobacterales</taxon>
        <taxon>Desulfobacteraceae</taxon>
        <taxon>Desulforapulum</taxon>
    </lineage>
</organism>
<keyword evidence="2" id="KW-1185">Reference proteome</keyword>